<evidence type="ECO:0000256" key="1">
    <source>
        <dbReference type="SAM" id="MobiDB-lite"/>
    </source>
</evidence>
<gene>
    <name evidence="2" type="ORF">MUY27_17100</name>
</gene>
<accession>A0A9X2BA63</accession>
<feature type="compositionally biased region" description="Low complexity" evidence="1">
    <location>
        <begin position="16"/>
        <end position="33"/>
    </location>
</feature>
<dbReference type="Pfam" id="PF14121">
    <property type="entry name" value="Porin_10"/>
    <property type="match status" value="1"/>
</dbReference>
<proteinExistence type="predicted"/>
<dbReference type="AlphaFoldDB" id="A0A9X2BA63"/>
<protein>
    <submittedName>
        <fullName evidence="2">Porin</fullName>
    </submittedName>
</protein>
<reference evidence="2" key="1">
    <citation type="submission" date="2022-04" db="EMBL/GenBank/DDBJ databases">
        <title>Mucilaginibacter sp. RS28 isolated from freshwater.</title>
        <authorList>
            <person name="Ko S.-R."/>
        </authorList>
    </citation>
    <scope>NUCLEOTIDE SEQUENCE</scope>
    <source>
        <strain evidence="2">RS28</strain>
    </source>
</reference>
<evidence type="ECO:0000313" key="3">
    <source>
        <dbReference type="Proteomes" id="UP001139450"/>
    </source>
</evidence>
<sequence>MLCLAAPAMAQVQQTYPPGQQTYPGQQNYPGQQSTFGRDTLKPARQVSDDELLDSLRRKEERQRDTVIFTSKFIKVTNERLLSDSTQVFPLDTTAVNFENYNPLYQPRSPRISLGNTGLPQRPLLFEPQKSVGFDLGLHTLDLYLLNPSDIQYYRARVPYTNLYYIGGGRTEQIFKLVHTQNVKPNWNVGANFNVIGSNGIYLRQAVSHINAALFNWYESKNKRYNLLANAIFNTLKSPQNGGLVNDEVFDNRDPTKSPPLSANGYPVKLTTAADIWSSTGLYVKQFYYIGRIDSLRKGSDTSKVLPTNRISHTFHYNTQQFKFLQNEKDTYKVFPDYFYSATGSRDSLVLRHLQNEFTYSFYLRGKSVNFVKNELKVDLGLVHDFYSYSQNVLDSVTTQFGSKITQRVNKAASSFQNITLKARLGYRFSDRVGLDANLQQVAQGYNFGDFLYDAKLNLAGNAKTGRIVLEAYSQSNKAPFAYTNWISNHYIFNTYSFNKQKTTSLSFNYINNKLQFDLKAEYFLLNDYLYFTSTNGGIDAHPAQAGSPISLFKISAGKNLSFGHWHFDNFVVYQKTDNASILRTPDVYTYSNLYYNHRFFTILDLTLGSTVRYNTKYLAPSYATGLGQFYNGANVTFNSMPVATAYLKAALYRTNILVQYNYANQGLFSDGYYTVNRYPMPSRLLVFGVSWTFYQ</sequence>
<feature type="region of interest" description="Disordered" evidence="1">
    <location>
        <begin position="16"/>
        <end position="42"/>
    </location>
</feature>
<dbReference type="InterPro" id="IPR025631">
    <property type="entry name" value="Porin_10"/>
</dbReference>
<organism evidence="2 3">
    <name type="scientific">Mucilaginibacter straminoryzae</name>
    <dbReference type="NCBI Taxonomy" id="2932774"/>
    <lineage>
        <taxon>Bacteria</taxon>
        <taxon>Pseudomonadati</taxon>
        <taxon>Bacteroidota</taxon>
        <taxon>Sphingobacteriia</taxon>
        <taxon>Sphingobacteriales</taxon>
        <taxon>Sphingobacteriaceae</taxon>
        <taxon>Mucilaginibacter</taxon>
    </lineage>
</organism>
<dbReference type="EMBL" id="JALJEJ010000009">
    <property type="protein sequence ID" value="MCJ8211439.1"/>
    <property type="molecule type" value="Genomic_DNA"/>
</dbReference>
<name>A0A9X2BA63_9SPHI</name>
<evidence type="ECO:0000313" key="2">
    <source>
        <dbReference type="EMBL" id="MCJ8211439.1"/>
    </source>
</evidence>
<dbReference type="Proteomes" id="UP001139450">
    <property type="component" value="Unassembled WGS sequence"/>
</dbReference>
<keyword evidence="3" id="KW-1185">Reference proteome</keyword>
<comment type="caution">
    <text evidence="2">The sequence shown here is derived from an EMBL/GenBank/DDBJ whole genome shotgun (WGS) entry which is preliminary data.</text>
</comment>